<dbReference type="GO" id="GO:0032259">
    <property type="term" value="P:methylation"/>
    <property type="evidence" value="ECO:0007669"/>
    <property type="project" value="UniProtKB-KW"/>
</dbReference>
<comment type="similarity">
    <text evidence="2">Belongs to the MGMT family.</text>
</comment>
<dbReference type="GO" id="GO:0003908">
    <property type="term" value="F:methylated-DNA-[protein]-cysteine S-methyltransferase activity"/>
    <property type="evidence" value="ECO:0007669"/>
    <property type="project" value="UniProtKB-EC"/>
</dbReference>
<sequence>MGLYFSHIDTLVGVATATVDEDGALLEFTFLNGEMSNPFSRPDQAEHAPVRLKEVTRQVHEFFDRKRTVFTLDLKPRGTDFQLKVWKALCNIPFGETWSYQRIAAATGDINATQAVGGANNKNPIALIIPCHRVIGKNGALTGYGGGLPLKQKLLDFETPLLF</sequence>
<keyword evidence="6" id="KW-0227">DNA damage</keyword>
<organism evidence="10 11">
    <name type="scientific">Asticcacaulis taihuensis</name>
    <dbReference type="NCBI Taxonomy" id="260084"/>
    <lineage>
        <taxon>Bacteria</taxon>
        <taxon>Pseudomonadati</taxon>
        <taxon>Pseudomonadota</taxon>
        <taxon>Alphaproteobacteria</taxon>
        <taxon>Caulobacterales</taxon>
        <taxon>Caulobacteraceae</taxon>
        <taxon>Asticcacaulis</taxon>
    </lineage>
</organism>
<evidence type="ECO:0000313" key="11">
    <source>
        <dbReference type="Proteomes" id="UP000199150"/>
    </source>
</evidence>
<dbReference type="InterPro" id="IPR001497">
    <property type="entry name" value="MethylDNA_cys_MeTrfase_AS"/>
</dbReference>
<evidence type="ECO:0000256" key="6">
    <source>
        <dbReference type="ARBA" id="ARBA00022763"/>
    </source>
</evidence>
<dbReference type="STRING" id="260084.SAMN02927928_0605"/>
<name>A0A1G4PRE0_9CAUL</name>
<feature type="domain" description="Methylated-DNA-[protein]-cysteine S-methyltransferase DNA binding" evidence="9">
    <location>
        <begin position="80"/>
        <end position="158"/>
    </location>
</feature>
<dbReference type="Pfam" id="PF01035">
    <property type="entry name" value="DNA_binding_1"/>
    <property type="match status" value="1"/>
</dbReference>
<dbReference type="Proteomes" id="UP000199150">
    <property type="component" value="Unassembled WGS sequence"/>
</dbReference>
<evidence type="ECO:0000256" key="2">
    <source>
        <dbReference type="ARBA" id="ARBA00008711"/>
    </source>
</evidence>
<keyword evidence="4 10" id="KW-0489">Methyltransferase</keyword>
<dbReference type="PANTHER" id="PTHR10815">
    <property type="entry name" value="METHYLATED-DNA--PROTEIN-CYSTEINE METHYLTRANSFERASE"/>
    <property type="match status" value="1"/>
</dbReference>
<dbReference type="FunFam" id="1.10.10.10:FF:000214">
    <property type="entry name" value="Methylated-DNA--protein-cysteine methyltransferase"/>
    <property type="match status" value="1"/>
</dbReference>
<dbReference type="PROSITE" id="PS00374">
    <property type="entry name" value="MGMT"/>
    <property type="match status" value="1"/>
</dbReference>
<proteinExistence type="inferred from homology"/>
<dbReference type="OrthoDB" id="9802228at2"/>
<evidence type="ECO:0000256" key="7">
    <source>
        <dbReference type="ARBA" id="ARBA00023204"/>
    </source>
</evidence>
<comment type="catalytic activity">
    <reaction evidence="1">
        <text>a 4-O-methyl-thymidine in DNA + L-cysteinyl-[protein] = a thymidine in DNA + S-methyl-L-cysteinyl-[protein]</text>
        <dbReference type="Rhea" id="RHEA:53428"/>
        <dbReference type="Rhea" id="RHEA-COMP:10131"/>
        <dbReference type="Rhea" id="RHEA-COMP:10132"/>
        <dbReference type="Rhea" id="RHEA-COMP:13555"/>
        <dbReference type="Rhea" id="RHEA-COMP:13556"/>
        <dbReference type="ChEBI" id="CHEBI:29950"/>
        <dbReference type="ChEBI" id="CHEBI:82612"/>
        <dbReference type="ChEBI" id="CHEBI:137386"/>
        <dbReference type="ChEBI" id="CHEBI:137387"/>
        <dbReference type="EC" id="2.1.1.63"/>
    </reaction>
</comment>
<reference evidence="11" key="1">
    <citation type="submission" date="2016-10" db="EMBL/GenBank/DDBJ databases">
        <authorList>
            <person name="Varghese N."/>
            <person name="Submissions S."/>
        </authorList>
    </citation>
    <scope>NUCLEOTIDE SEQUENCE [LARGE SCALE GENOMIC DNA]</scope>
    <source>
        <strain evidence="11">CGMCC 1.3431</strain>
    </source>
</reference>
<evidence type="ECO:0000256" key="3">
    <source>
        <dbReference type="ARBA" id="ARBA00011918"/>
    </source>
</evidence>
<keyword evidence="5 10" id="KW-0808">Transferase</keyword>
<dbReference type="InterPro" id="IPR036631">
    <property type="entry name" value="MGMT_N_sf"/>
</dbReference>
<dbReference type="PANTHER" id="PTHR10815:SF5">
    <property type="entry name" value="METHYLATED-DNA--PROTEIN-CYSTEINE METHYLTRANSFERASE"/>
    <property type="match status" value="1"/>
</dbReference>
<dbReference type="AlphaFoldDB" id="A0A1G4PRE0"/>
<dbReference type="Gene3D" id="3.30.160.70">
    <property type="entry name" value="Methylated DNA-protein cysteine methyltransferase domain"/>
    <property type="match status" value="1"/>
</dbReference>
<dbReference type="SUPFAM" id="SSF46767">
    <property type="entry name" value="Methylated DNA-protein cysteine methyltransferase, C-terminal domain"/>
    <property type="match status" value="1"/>
</dbReference>
<evidence type="ECO:0000313" key="10">
    <source>
        <dbReference type="EMBL" id="SCW34914.1"/>
    </source>
</evidence>
<evidence type="ECO:0000256" key="4">
    <source>
        <dbReference type="ARBA" id="ARBA00022603"/>
    </source>
</evidence>
<evidence type="ECO:0000256" key="8">
    <source>
        <dbReference type="ARBA" id="ARBA00049348"/>
    </source>
</evidence>
<dbReference type="EMBL" id="FMTS01000001">
    <property type="protein sequence ID" value="SCW34914.1"/>
    <property type="molecule type" value="Genomic_DNA"/>
</dbReference>
<dbReference type="Gene3D" id="1.10.10.10">
    <property type="entry name" value="Winged helix-like DNA-binding domain superfamily/Winged helix DNA-binding domain"/>
    <property type="match status" value="1"/>
</dbReference>
<evidence type="ECO:0000259" key="9">
    <source>
        <dbReference type="Pfam" id="PF01035"/>
    </source>
</evidence>
<accession>A0A1G4PRE0</accession>
<evidence type="ECO:0000256" key="5">
    <source>
        <dbReference type="ARBA" id="ARBA00022679"/>
    </source>
</evidence>
<dbReference type="GO" id="GO:0006281">
    <property type="term" value="P:DNA repair"/>
    <property type="evidence" value="ECO:0007669"/>
    <property type="project" value="UniProtKB-KW"/>
</dbReference>
<dbReference type="InterPro" id="IPR036217">
    <property type="entry name" value="MethylDNA_cys_MeTrfase_DNAb"/>
</dbReference>
<protein>
    <recommendedName>
        <fullName evidence="3">methylated-DNA--[protein]-cysteine S-methyltransferase</fullName>
        <ecNumber evidence="3">2.1.1.63</ecNumber>
    </recommendedName>
</protein>
<evidence type="ECO:0000256" key="1">
    <source>
        <dbReference type="ARBA" id="ARBA00001286"/>
    </source>
</evidence>
<keyword evidence="7" id="KW-0234">DNA repair</keyword>
<dbReference type="RefSeq" id="WP_090643497.1">
    <property type="nucleotide sequence ID" value="NZ_CBCRYE010000001.1"/>
</dbReference>
<gene>
    <name evidence="10" type="ORF">SAMN02927928_0605</name>
</gene>
<dbReference type="InterPro" id="IPR036388">
    <property type="entry name" value="WH-like_DNA-bd_sf"/>
</dbReference>
<keyword evidence="11" id="KW-1185">Reference proteome</keyword>
<dbReference type="CDD" id="cd06445">
    <property type="entry name" value="ATase"/>
    <property type="match status" value="1"/>
</dbReference>
<dbReference type="NCBIfam" id="TIGR00589">
    <property type="entry name" value="ogt"/>
    <property type="match status" value="1"/>
</dbReference>
<dbReference type="InterPro" id="IPR014048">
    <property type="entry name" value="MethylDNA_cys_MeTrfase_DNA-bd"/>
</dbReference>
<dbReference type="SUPFAM" id="SSF53155">
    <property type="entry name" value="Methylated DNA-protein cysteine methyltransferase domain"/>
    <property type="match status" value="1"/>
</dbReference>
<dbReference type="EC" id="2.1.1.63" evidence="3"/>
<comment type="catalytic activity">
    <reaction evidence="8">
        <text>a 6-O-methyl-2'-deoxyguanosine in DNA + L-cysteinyl-[protein] = S-methyl-L-cysteinyl-[protein] + a 2'-deoxyguanosine in DNA</text>
        <dbReference type="Rhea" id="RHEA:24000"/>
        <dbReference type="Rhea" id="RHEA-COMP:10131"/>
        <dbReference type="Rhea" id="RHEA-COMP:10132"/>
        <dbReference type="Rhea" id="RHEA-COMP:11367"/>
        <dbReference type="Rhea" id="RHEA-COMP:11368"/>
        <dbReference type="ChEBI" id="CHEBI:29950"/>
        <dbReference type="ChEBI" id="CHEBI:82612"/>
        <dbReference type="ChEBI" id="CHEBI:85445"/>
        <dbReference type="ChEBI" id="CHEBI:85448"/>
        <dbReference type="EC" id="2.1.1.63"/>
    </reaction>
</comment>